<dbReference type="RefSeq" id="WP_187806457.1">
    <property type="nucleotide sequence ID" value="NZ_LZEU01000001.1"/>
</dbReference>
<feature type="coiled-coil region" evidence="1">
    <location>
        <begin position="49"/>
        <end position="160"/>
    </location>
</feature>
<evidence type="ECO:0000313" key="3">
    <source>
        <dbReference type="EMBL" id="MBC9251147.1"/>
    </source>
</evidence>
<keyword evidence="2" id="KW-1133">Transmembrane helix</keyword>
<keyword evidence="2" id="KW-0812">Transmembrane</keyword>
<protein>
    <submittedName>
        <fullName evidence="3">Uncharacterized protein</fullName>
    </submittedName>
</protein>
<keyword evidence="1" id="KW-0175">Coiled coil</keyword>
<evidence type="ECO:0000313" key="4">
    <source>
        <dbReference type="Proteomes" id="UP000744555"/>
    </source>
</evidence>
<evidence type="ECO:0000256" key="1">
    <source>
        <dbReference type="SAM" id="Coils"/>
    </source>
</evidence>
<feature type="transmembrane region" description="Helical" evidence="2">
    <location>
        <begin position="12"/>
        <end position="34"/>
    </location>
</feature>
<name>A0ABR7S351_AQUAC</name>
<reference evidence="3 4" key="1">
    <citation type="submission" date="2016-06" db="EMBL/GenBank/DDBJ databases">
        <authorList>
            <person name="Ramos C."/>
            <person name="Pintado A."/>
            <person name="Crespo-Gomez J.I."/>
        </authorList>
    </citation>
    <scope>NUCLEOTIDE SEQUENCE [LARGE SCALE GENOMIC DNA]</scope>
    <source>
        <strain evidence="3 4">AVO110</strain>
    </source>
</reference>
<dbReference type="Proteomes" id="UP000744555">
    <property type="component" value="Unassembled WGS sequence"/>
</dbReference>
<proteinExistence type="predicted"/>
<keyword evidence="4" id="KW-1185">Reference proteome</keyword>
<organism evidence="3 4">
    <name type="scientific">Aquipseudomonas alcaligenes</name>
    <name type="common">Pseudomonas alcaligenes</name>
    <dbReference type="NCBI Taxonomy" id="43263"/>
    <lineage>
        <taxon>Bacteria</taxon>
        <taxon>Pseudomonadati</taxon>
        <taxon>Pseudomonadota</taxon>
        <taxon>Gammaproteobacteria</taxon>
        <taxon>Pseudomonadales</taxon>
        <taxon>Pseudomonadaceae</taxon>
        <taxon>Aquipseudomonas</taxon>
    </lineage>
</organism>
<sequence>MADKNDQIFQLSLTEIAFILVFILMFLLGSMVVWGHQENQRLLEQLRSYAEIEQKQADLEKASQLLENKLVSKNISNPKEVIKSLVDSVRSQDEIVRLKKQLVDQEAKITALSELQKAIDESAKGQGDGALAQQRIEQALALAKAIKEQLQEKLEKTDEKALFEDLDYVAKAAKQQLADKAKIDETFTDDPLFAALAGDAPAQKFESLTKEYREVEALKKEGSDPVVVRKENTDLKGQIQFLKNRLEAKGGLDYPPCWADEQGKIQYLFSVELHEHELNVARAWPDNREADAQALPNIQSVMAVASSDYPRFLDAVKPISDLSRKLNCRHYVRIRNLIPDAVTSDRRRLSIEDYFYKIEVRR</sequence>
<dbReference type="EMBL" id="LZEU01000001">
    <property type="protein sequence ID" value="MBC9251147.1"/>
    <property type="molecule type" value="Genomic_DNA"/>
</dbReference>
<comment type="caution">
    <text evidence="3">The sequence shown here is derived from an EMBL/GenBank/DDBJ whole genome shotgun (WGS) entry which is preliminary data.</text>
</comment>
<keyword evidence="2" id="KW-0472">Membrane</keyword>
<accession>A0ABR7S351</accession>
<gene>
    <name evidence="3" type="ORF">A9179_12750</name>
</gene>
<evidence type="ECO:0000256" key="2">
    <source>
        <dbReference type="SAM" id="Phobius"/>
    </source>
</evidence>